<name>A0A6A6QKB7_9PEZI</name>
<organism evidence="2 3">
    <name type="scientific">Lophium mytilinum</name>
    <dbReference type="NCBI Taxonomy" id="390894"/>
    <lineage>
        <taxon>Eukaryota</taxon>
        <taxon>Fungi</taxon>
        <taxon>Dikarya</taxon>
        <taxon>Ascomycota</taxon>
        <taxon>Pezizomycotina</taxon>
        <taxon>Dothideomycetes</taxon>
        <taxon>Pleosporomycetidae</taxon>
        <taxon>Mytilinidiales</taxon>
        <taxon>Mytilinidiaceae</taxon>
        <taxon>Lophium</taxon>
    </lineage>
</organism>
<accession>A0A6A6QKB7</accession>
<dbReference type="Proteomes" id="UP000799750">
    <property type="component" value="Unassembled WGS sequence"/>
</dbReference>
<protein>
    <recommendedName>
        <fullName evidence="1">F-box domain-containing protein</fullName>
    </recommendedName>
</protein>
<dbReference type="CDD" id="cd09917">
    <property type="entry name" value="F-box_SF"/>
    <property type="match status" value="1"/>
</dbReference>
<proteinExistence type="predicted"/>
<keyword evidence="3" id="KW-1185">Reference proteome</keyword>
<dbReference type="OrthoDB" id="3882258at2759"/>
<dbReference type="InterPro" id="IPR036047">
    <property type="entry name" value="F-box-like_dom_sf"/>
</dbReference>
<dbReference type="EMBL" id="MU004195">
    <property type="protein sequence ID" value="KAF2491847.1"/>
    <property type="molecule type" value="Genomic_DNA"/>
</dbReference>
<dbReference type="Pfam" id="PF00646">
    <property type="entry name" value="F-box"/>
    <property type="match status" value="1"/>
</dbReference>
<reference evidence="2" key="1">
    <citation type="journal article" date="2020" name="Stud. Mycol.">
        <title>101 Dothideomycetes genomes: a test case for predicting lifestyles and emergence of pathogens.</title>
        <authorList>
            <person name="Haridas S."/>
            <person name="Albert R."/>
            <person name="Binder M."/>
            <person name="Bloem J."/>
            <person name="Labutti K."/>
            <person name="Salamov A."/>
            <person name="Andreopoulos B."/>
            <person name="Baker S."/>
            <person name="Barry K."/>
            <person name="Bills G."/>
            <person name="Bluhm B."/>
            <person name="Cannon C."/>
            <person name="Castanera R."/>
            <person name="Culley D."/>
            <person name="Daum C."/>
            <person name="Ezra D."/>
            <person name="Gonzalez J."/>
            <person name="Henrissat B."/>
            <person name="Kuo A."/>
            <person name="Liang C."/>
            <person name="Lipzen A."/>
            <person name="Lutzoni F."/>
            <person name="Magnuson J."/>
            <person name="Mondo S."/>
            <person name="Nolan M."/>
            <person name="Ohm R."/>
            <person name="Pangilinan J."/>
            <person name="Park H.-J."/>
            <person name="Ramirez L."/>
            <person name="Alfaro M."/>
            <person name="Sun H."/>
            <person name="Tritt A."/>
            <person name="Yoshinaga Y."/>
            <person name="Zwiers L.-H."/>
            <person name="Turgeon B."/>
            <person name="Goodwin S."/>
            <person name="Spatafora J."/>
            <person name="Crous P."/>
            <person name="Grigoriev I."/>
        </authorList>
    </citation>
    <scope>NUCLEOTIDE SEQUENCE</scope>
    <source>
        <strain evidence="2">CBS 269.34</strain>
    </source>
</reference>
<sequence>MPMRLHLGSPLAFAKGLLDSIFTRHPPSPAMATSSTAPPKLSALFNLPPEIFLLILSYLRPGDLLKFALTTYPQLQVKLNLGYLSIRTFHRLVLPPPNIALNWPLPMELTDQILGYLLDPSDVIAFCFTHRAVYLQYMGNETLDRETVAGLCSVTRLPVDGGLRALRNWTSGGR</sequence>
<dbReference type="AlphaFoldDB" id="A0A6A6QKB7"/>
<evidence type="ECO:0000313" key="3">
    <source>
        <dbReference type="Proteomes" id="UP000799750"/>
    </source>
</evidence>
<gene>
    <name evidence="2" type="ORF">BU16DRAFT_129965</name>
</gene>
<dbReference type="InterPro" id="IPR001810">
    <property type="entry name" value="F-box_dom"/>
</dbReference>
<evidence type="ECO:0000313" key="2">
    <source>
        <dbReference type="EMBL" id="KAF2491847.1"/>
    </source>
</evidence>
<dbReference type="PROSITE" id="PS50181">
    <property type="entry name" value="FBOX"/>
    <property type="match status" value="1"/>
</dbReference>
<feature type="domain" description="F-box" evidence="1">
    <location>
        <begin position="41"/>
        <end position="71"/>
    </location>
</feature>
<evidence type="ECO:0000259" key="1">
    <source>
        <dbReference type="PROSITE" id="PS50181"/>
    </source>
</evidence>
<dbReference type="SUPFAM" id="SSF81383">
    <property type="entry name" value="F-box domain"/>
    <property type="match status" value="1"/>
</dbReference>